<dbReference type="PIRSF" id="PIRSF002939">
    <property type="entry name" value="RNA_polymerase_sigma-H_factor"/>
    <property type="match status" value="1"/>
</dbReference>
<dbReference type="PRINTS" id="PR00046">
    <property type="entry name" value="SIGMA70FCT"/>
</dbReference>
<evidence type="ECO:0000256" key="1">
    <source>
        <dbReference type="ARBA" id="ARBA00007788"/>
    </source>
</evidence>
<dbReference type="PANTHER" id="PTHR30385">
    <property type="entry name" value="SIGMA FACTOR F FLAGELLAR"/>
    <property type="match status" value="1"/>
</dbReference>
<sequence length="197" mass="22920">MVNREDILLAKQGDIESIEKIVLEYKNLIYIRNKTLFLKGAEKEDLVQEGMIGLMKAIRSFDENRSACFSTFASLCIKRQIITAVKNYNSEKNKNLNAAMQGDGYSELEELIRYSRPSLKYYTPEQIVIGKELMKLLKSFLKKNLSELEKDVFHFMVKGYGYLEIAEKLEKEPKAIDNSIQRIKKKVIIFLKKYNKS</sequence>
<dbReference type="Proteomes" id="UP001279681">
    <property type="component" value="Unassembled WGS sequence"/>
</dbReference>
<organism evidence="9 10">
    <name type="scientific">Candidatus Cetobacterium colombiensis</name>
    <dbReference type="NCBI Taxonomy" id="3073100"/>
    <lineage>
        <taxon>Bacteria</taxon>
        <taxon>Fusobacteriati</taxon>
        <taxon>Fusobacteriota</taxon>
        <taxon>Fusobacteriia</taxon>
        <taxon>Fusobacteriales</taxon>
        <taxon>Fusobacteriaceae</taxon>
        <taxon>Cetobacterium</taxon>
    </lineage>
</organism>
<evidence type="ECO:0000259" key="8">
    <source>
        <dbReference type="PROSITE" id="PS00715"/>
    </source>
</evidence>
<dbReference type="Gene3D" id="1.10.10.10">
    <property type="entry name" value="Winged helix-like DNA-binding domain superfamily/Winged helix DNA-binding domain"/>
    <property type="match status" value="1"/>
</dbReference>
<dbReference type="NCBIfam" id="TIGR02937">
    <property type="entry name" value="sigma70-ECF"/>
    <property type="match status" value="1"/>
</dbReference>
<gene>
    <name evidence="9" type="ORF">RFV38_02655</name>
</gene>
<evidence type="ECO:0000256" key="3">
    <source>
        <dbReference type="ARBA" id="ARBA00023015"/>
    </source>
</evidence>
<keyword evidence="5" id="KW-0238">DNA-binding</keyword>
<dbReference type="InterPro" id="IPR016032">
    <property type="entry name" value="Sig_transdc_resp-reg_C-effctor"/>
</dbReference>
<comment type="caution">
    <text evidence="9">The sequence shown here is derived from an EMBL/GenBank/DDBJ whole genome shotgun (WGS) entry which is preliminary data.</text>
</comment>
<dbReference type="Gene3D" id="1.20.120.1810">
    <property type="match status" value="1"/>
</dbReference>
<evidence type="ECO:0000256" key="4">
    <source>
        <dbReference type="ARBA" id="ARBA00023082"/>
    </source>
</evidence>
<evidence type="ECO:0000256" key="2">
    <source>
        <dbReference type="ARBA" id="ARBA00021245"/>
    </source>
</evidence>
<dbReference type="PANTHER" id="PTHR30385:SF1">
    <property type="entry name" value="RNA POLYMERASE SIGMA-H FACTOR"/>
    <property type="match status" value="1"/>
</dbReference>
<dbReference type="InterPro" id="IPR014284">
    <property type="entry name" value="RNA_pol_sigma-70_dom"/>
</dbReference>
<comment type="function">
    <text evidence="7">Sigma factors are initiation factors that promote the attachment of RNA polymerase to specific initiation sites and are then released. Sigma-S contributes to the protection against external stress, thus playing a role in cellular fitness and survival.</text>
</comment>
<keyword evidence="6" id="KW-0804">Transcription</keyword>
<comment type="similarity">
    <text evidence="1">Belongs to the sigma-70 factor family.</text>
</comment>
<proteinExistence type="inferred from homology"/>
<evidence type="ECO:0000256" key="6">
    <source>
        <dbReference type="ARBA" id="ARBA00023163"/>
    </source>
</evidence>
<dbReference type="InterPro" id="IPR007627">
    <property type="entry name" value="RNA_pol_sigma70_r2"/>
</dbReference>
<evidence type="ECO:0000256" key="7">
    <source>
        <dbReference type="ARBA" id="ARBA00024701"/>
    </source>
</evidence>
<dbReference type="InterPro" id="IPR000943">
    <property type="entry name" value="RNA_pol_sigma70"/>
</dbReference>
<dbReference type="InterPro" id="IPR036388">
    <property type="entry name" value="WH-like_DNA-bd_sf"/>
</dbReference>
<dbReference type="RefSeq" id="WP_320312806.1">
    <property type="nucleotide sequence ID" value="NZ_JAVIKH010000002.1"/>
</dbReference>
<name>A0ABU4W894_9FUSO</name>
<reference evidence="10" key="1">
    <citation type="submission" date="2023-07" db="EMBL/GenBank/DDBJ databases">
        <authorList>
            <person name="Colorado M.A."/>
            <person name="Villamil L.M."/>
            <person name="Melo J.F."/>
            <person name="Rodriguez J.A."/>
            <person name="Ruiz R.Y."/>
        </authorList>
    </citation>
    <scope>NUCLEOTIDE SEQUENCE [LARGE SCALE GENOMIC DNA]</scope>
    <source>
        <strain evidence="10">C33</strain>
    </source>
</reference>
<keyword evidence="3" id="KW-0805">Transcription regulation</keyword>
<keyword evidence="10" id="KW-1185">Reference proteome</keyword>
<dbReference type="PROSITE" id="PS00715">
    <property type="entry name" value="SIGMA70_1"/>
    <property type="match status" value="1"/>
</dbReference>
<dbReference type="EMBL" id="JAVIKH010000002">
    <property type="protein sequence ID" value="MDX8335405.1"/>
    <property type="molecule type" value="Genomic_DNA"/>
</dbReference>
<dbReference type="SUPFAM" id="SSF46894">
    <property type="entry name" value="C-terminal effector domain of the bipartite response regulators"/>
    <property type="match status" value="1"/>
</dbReference>
<feature type="domain" description="RNA polymerase sigma-70" evidence="8">
    <location>
        <begin position="45"/>
        <end position="58"/>
    </location>
</feature>
<dbReference type="Pfam" id="PF04542">
    <property type="entry name" value="Sigma70_r2"/>
    <property type="match status" value="1"/>
</dbReference>
<keyword evidence="4" id="KW-0731">Sigma factor</keyword>
<evidence type="ECO:0000256" key="5">
    <source>
        <dbReference type="ARBA" id="ARBA00023125"/>
    </source>
</evidence>
<protein>
    <recommendedName>
        <fullName evidence="2">RNA polymerase sigma factor SigS</fullName>
    </recommendedName>
</protein>
<dbReference type="InterPro" id="IPR016371">
    <property type="entry name" value="RNA_pol_sigma-H_factor"/>
</dbReference>
<accession>A0ABU4W894</accession>
<dbReference type="SUPFAM" id="SSF88946">
    <property type="entry name" value="Sigma2 domain of RNA polymerase sigma factors"/>
    <property type="match status" value="1"/>
</dbReference>
<evidence type="ECO:0000313" key="10">
    <source>
        <dbReference type="Proteomes" id="UP001279681"/>
    </source>
</evidence>
<dbReference type="InterPro" id="IPR013325">
    <property type="entry name" value="RNA_pol_sigma_r2"/>
</dbReference>
<evidence type="ECO:0000313" key="9">
    <source>
        <dbReference type="EMBL" id="MDX8335405.1"/>
    </source>
</evidence>